<comment type="caution">
    <text evidence="1">The sequence shown here is derived from an EMBL/GenBank/DDBJ whole genome shotgun (WGS) entry which is preliminary data.</text>
</comment>
<accession>W4M5C6</accession>
<name>W4M5C6_9BACT</name>
<reference evidence="1 2" key="1">
    <citation type="journal article" date="2014" name="Nature">
        <title>An environmental bacterial taxon with a large and distinct metabolic repertoire.</title>
        <authorList>
            <person name="Wilson M.C."/>
            <person name="Mori T."/>
            <person name="Ruckert C."/>
            <person name="Uria A.R."/>
            <person name="Helf M.J."/>
            <person name="Takada K."/>
            <person name="Gernert C."/>
            <person name="Steffens U.A."/>
            <person name="Heycke N."/>
            <person name="Schmitt S."/>
            <person name="Rinke C."/>
            <person name="Helfrich E.J."/>
            <person name="Brachmann A.O."/>
            <person name="Gurgui C."/>
            <person name="Wakimoto T."/>
            <person name="Kracht M."/>
            <person name="Crusemann M."/>
            <person name="Hentschel U."/>
            <person name="Abe I."/>
            <person name="Matsunaga S."/>
            <person name="Kalinowski J."/>
            <person name="Takeyama H."/>
            <person name="Piel J."/>
        </authorList>
    </citation>
    <scope>NUCLEOTIDE SEQUENCE [LARGE SCALE GENOMIC DNA]</scope>
    <source>
        <strain evidence="2">TSY2</strain>
    </source>
</reference>
<sequence length="183" mass="19781">MNHINLEARDTMASMNHRFCGMTRLWHITTACVGIALMLALFLHATPAMAQQAEILTFEAIYIDQQTNEGVAQDCLRFSLADGLFRSDLFSELGVPDGLWNAVGVAEGFVFSAFMNTIVADDTGQPVPFTISYGGLIDETVSTIEAALVLSSGARFALLGTVNPQCRVQSGARQQGSLQEFGK</sequence>
<dbReference type="HOGENOM" id="CLU_126442_0_0_7"/>
<keyword evidence="2" id="KW-1185">Reference proteome</keyword>
<evidence type="ECO:0000313" key="2">
    <source>
        <dbReference type="Proteomes" id="UP000019140"/>
    </source>
</evidence>
<dbReference type="EMBL" id="AZHX01001109">
    <property type="protein sequence ID" value="ETX04817.1"/>
    <property type="molecule type" value="Genomic_DNA"/>
</dbReference>
<gene>
    <name evidence="1" type="ORF">ETSY2_26605</name>
</gene>
<dbReference type="Proteomes" id="UP000019140">
    <property type="component" value="Unassembled WGS sequence"/>
</dbReference>
<dbReference type="AlphaFoldDB" id="W4M5C6"/>
<protein>
    <submittedName>
        <fullName evidence="1">Uncharacterized protein</fullName>
    </submittedName>
</protein>
<organism evidence="1 2">
    <name type="scientific">Candidatus Entotheonella gemina</name>
    <dbReference type="NCBI Taxonomy" id="1429439"/>
    <lineage>
        <taxon>Bacteria</taxon>
        <taxon>Pseudomonadati</taxon>
        <taxon>Nitrospinota/Tectimicrobiota group</taxon>
        <taxon>Candidatus Tectimicrobiota</taxon>
        <taxon>Candidatus Entotheonellia</taxon>
        <taxon>Candidatus Entotheonellales</taxon>
        <taxon>Candidatus Entotheonellaceae</taxon>
        <taxon>Candidatus Entotheonella</taxon>
    </lineage>
</organism>
<evidence type="ECO:0000313" key="1">
    <source>
        <dbReference type="EMBL" id="ETX04817.1"/>
    </source>
</evidence>
<proteinExistence type="predicted"/>